<dbReference type="NCBIfam" id="NF041384">
    <property type="entry name" value="YHS_seleno_dom"/>
    <property type="match status" value="2"/>
</dbReference>
<feature type="transmembrane region" description="Helical" evidence="1">
    <location>
        <begin position="116"/>
        <end position="135"/>
    </location>
</feature>
<evidence type="ECO:0008006" key="4">
    <source>
        <dbReference type="Google" id="ProtNLM"/>
    </source>
</evidence>
<evidence type="ECO:0000256" key="1">
    <source>
        <dbReference type="SAM" id="Phobius"/>
    </source>
</evidence>
<keyword evidence="3" id="KW-1185">Reference proteome</keyword>
<accession>A0A8A4TZ01</accession>
<protein>
    <recommendedName>
        <fullName evidence="4">YHS domain-containing protein</fullName>
    </recommendedName>
</protein>
<dbReference type="RefSeq" id="WP_237381867.1">
    <property type="nucleotide sequence ID" value="NZ_CP071793.1"/>
</dbReference>
<sequence>MSHSEPLAIGGYDPVAFFKAGKPIKGAADHELSWSGKRWRFSSDEHKRLFAQNSSNYAPSNEGNCSFASGLGVKTPPAGNPRHWAVVDDRLFLNANGLAHVLWKLCFAPRGRLKRLVLLSVALLVVLAILAVSFAKAELPEPAAMVGEHAQAFLTPITQTETGLAIDGYDAVGFFTEGKPRKGDPRFPHHWQGATWLFASERNREAFAAEPAKYAPQFGGHCSFAAGLGKLMPGDPLHWSITDDRLFFNANAVAATLWRVLPDRPSAAYERWEHHKDVN</sequence>
<evidence type="ECO:0000313" key="2">
    <source>
        <dbReference type="EMBL" id="QTD51745.1"/>
    </source>
</evidence>
<name>A0A8A4TZ01_SULCO</name>
<organism evidence="2 3">
    <name type="scientific">Sulfidibacter corallicola</name>
    <dbReference type="NCBI Taxonomy" id="2818388"/>
    <lineage>
        <taxon>Bacteria</taxon>
        <taxon>Pseudomonadati</taxon>
        <taxon>Acidobacteriota</taxon>
        <taxon>Holophagae</taxon>
        <taxon>Acanthopleuribacterales</taxon>
        <taxon>Acanthopleuribacteraceae</taxon>
        <taxon>Sulfidibacter</taxon>
    </lineage>
</organism>
<dbReference type="KEGG" id="scor:J3U87_04685"/>
<reference evidence="2" key="1">
    <citation type="submission" date="2021-03" db="EMBL/GenBank/DDBJ databases">
        <title>Acanthopleuribacteraceae sp. M133.</title>
        <authorList>
            <person name="Wang G."/>
        </authorList>
    </citation>
    <scope>NUCLEOTIDE SEQUENCE</scope>
    <source>
        <strain evidence="2">M133</strain>
    </source>
</reference>
<gene>
    <name evidence="2" type="ORF">J3U87_04685</name>
</gene>
<dbReference type="AlphaFoldDB" id="A0A8A4TZ01"/>
<dbReference type="EMBL" id="CP071793">
    <property type="protein sequence ID" value="QTD51745.1"/>
    <property type="molecule type" value="Genomic_DNA"/>
</dbReference>
<evidence type="ECO:0000313" key="3">
    <source>
        <dbReference type="Proteomes" id="UP000663929"/>
    </source>
</evidence>
<keyword evidence="1" id="KW-0812">Transmembrane</keyword>
<keyword evidence="1" id="KW-0472">Membrane</keyword>
<dbReference type="Proteomes" id="UP000663929">
    <property type="component" value="Chromosome"/>
</dbReference>
<keyword evidence="1" id="KW-1133">Transmembrane helix</keyword>
<proteinExistence type="predicted"/>